<feature type="compositionally biased region" description="Pro residues" evidence="1">
    <location>
        <begin position="53"/>
        <end position="72"/>
    </location>
</feature>
<dbReference type="Proteomes" id="UP001178507">
    <property type="component" value="Unassembled WGS sequence"/>
</dbReference>
<evidence type="ECO:0000259" key="2">
    <source>
        <dbReference type="Pfam" id="PF26015"/>
    </source>
</evidence>
<dbReference type="GO" id="GO:0090090">
    <property type="term" value="P:negative regulation of canonical Wnt signaling pathway"/>
    <property type="evidence" value="ECO:0007669"/>
    <property type="project" value="InterPro"/>
</dbReference>
<feature type="compositionally biased region" description="Pro residues" evidence="1">
    <location>
        <begin position="10"/>
        <end position="32"/>
    </location>
</feature>
<feature type="compositionally biased region" description="Low complexity" evidence="1">
    <location>
        <begin position="170"/>
        <end position="204"/>
    </location>
</feature>
<dbReference type="EMBL" id="CAUJNA010002779">
    <property type="protein sequence ID" value="CAJ1394176.1"/>
    <property type="molecule type" value="Genomic_DNA"/>
</dbReference>
<proteinExistence type="predicted"/>
<organism evidence="4 5">
    <name type="scientific">Effrenium voratum</name>
    <dbReference type="NCBI Taxonomy" id="2562239"/>
    <lineage>
        <taxon>Eukaryota</taxon>
        <taxon>Sar</taxon>
        <taxon>Alveolata</taxon>
        <taxon>Dinophyceae</taxon>
        <taxon>Suessiales</taxon>
        <taxon>Symbiodiniaceae</taxon>
        <taxon>Effrenium</taxon>
    </lineage>
</organism>
<dbReference type="InterPro" id="IPR029775">
    <property type="entry name" value="NPHP4"/>
</dbReference>
<feature type="compositionally biased region" description="Pro residues" evidence="1">
    <location>
        <begin position="144"/>
        <end position="169"/>
    </location>
</feature>
<feature type="region of interest" description="Disordered" evidence="1">
    <location>
        <begin position="965"/>
        <end position="994"/>
    </location>
</feature>
<feature type="region of interest" description="Disordered" evidence="1">
    <location>
        <begin position="1218"/>
        <end position="1272"/>
    </location>
</feature>
<feature type="compositionally biased region" description="Pro residues" evidence="1">
    <location>
        <begin position="1030"/>
        <end position="1041"/>
    </location>
</feature>
<feature type="compositionally biased region" description="Low complexity" evidence="1">
    <location>
        <begin position="434"/>
        <end position="443"/>
    </location>
</feature>
<comment type="caution">
    <text evidence="4">The sequence shown here is derived from an EMBL/GenBank/DDBJ whole genome shotgun (WGS) entry which is preliminary data.</text>
</comment>
<sequence>MFSRFSSKPKAPPPPPADAPPLPPPADPPPPGATIAAPAVPGAAFGAFEEPPEAPPIASPEAPPEPPAPKAPEAPKAKASGGWFSSLFVSKPKAPSPPPVPSPPGPPAPATEPAPAPAPAIAGAAAPATVPALAPPTRTFPPATTLPPPSALPPPTTLPPPTLPPPATSPAPAAQPATAPAAATAPALAAPAAPAAPAALAQPQPTGPPLGTLPPPLRRPAPNPRRPPQMRPQDLEDAVQSWLSTWQDCRPLGKSPEVAGSCGQEQSRLFVLRVTCVGEAEVPIAASGTLQRQALARLARAAEEEIPEALGLHVRLSFLYTPLGGRPELYGHSFSGPRLRIQRVQSRMAANSTEGSFLVHAVAEPPVLFYFRSAATSKELQLLAEVLAFEDPPKQTAPGSPPVNRIWQISPKAKAKPKAKAAPKPKPKPKPKAKANAAPGGAPQQSPGEVMALDQRGFKPLAAPPGGRAESSWPPLAAKYPGPLFGDAEPEAVLGWAVLSFDLATESRRSQRGKLRPGKLRDHLQGASSGFVDLQLNQLLAHPKVPAGKQQPFIETDLQVVPLDDAARRLLPLDFPAATEAIRMGGLELTEDASGLQVDGDLCPNVLAPDTFVRGLLVTFPDSGWLDNVIRSLPAPAAPGTTASAVPVASAPWQLLEIQALVGSHNTLRWLDEPLKGLSEAMAAHYPLDESGQTWRLKMEKLEDGQRYWFGGEVPLEFVCHPDCAVVVELVALVQAPSATTEATAPLLGAEAQQGVVRKQTLGWMLLLPFYHATSEELLKAAASSGERASLSFDVEFFAGPGLSLLGEEVWPTTAQTSLTTRPEDIGSRPVRPAVLASRLRGSFQLCGDRVVQWLRQHIPLPPPEIQQPMTQPSTSTLQPMLPRQPVPMPAQPVQPSMLQPLQPFTSTLPKAAVAVPTVRQELPDARFPGTAPVFPGAASLGPAAGLAATAPVVEKIYLRDQAVQSDPPPLGFEDNLIGEGAPQKSQAVGTAPASRPLGALDRAHLLAAAAPALASVPAVATSGPRIPSTAPPQPAPPSAPPGESVPKRRELRWKFEDEDLLQGDEITLEFLSFRSFSDLSGERVYFQLRFFLFPELRTAACALTAKAGEASLLRSSVTNERLAAVYSSDGYSVASTAKSAAFVHRRLVEFLSARTVEVELWSADSEMQIGVASVALESLVRQGHQVAKTEQDFAVLEPFTGEPNGTLRVLLVNRGQPPTSYKELTKPPPPPPEAPGSPPPSSSPTRKSRHKVSALATENRASGGLAEELNQQKHERLRQLRMLRQDADHGLSQHGAMLAAAESLRQDRKRQEVARRMDRFNTSQLAVTSAFASPSYFTVEFTNPYGQQATFYAHVLTRGEQKIPEIASHVPPQQPLQGVLPGPPEQNLMLIKDPEEWRRLASLELVPGAPSGDFGRLAAATFVLNPRETISLPFRHLDFNFPGLDQQVAPKGALRLADVAALLGPNAREYIVEVGLHQGPVLRRVEVSVVPQPSAVDRNIRFFEAEGAPVEKALSVPPAPESSGGGGCFVYCTNRSVHVQRSHQEEVTLRFLAPQSPGMFSFFVVFYADAHFSQLVAAQLIQVQGMRTERIRLVAGQSIERSICLAPAEVLDAGTVRLHSSNPEVVAVQQTAEVDPRYGVKFTVMMTSMQVGTKNCRLHAVDPAIRRLVAAMLIVIAADPPEIKMVHSITLPVLTAVRKRLLYKNEAVRPLKYAVRCSEPALVSVQSPELVINSLDTRCIELLFHAVPATLSYSAEVFLFITSDDRAISETRLLQLSYT</sequence>
<reference evidence="4" key="1">
    <citation type="submission" date="2023-08" db="EMBL/GenBank/DDBJ databases">
        <authorList>
            <person name="Chen Y."/>
            <person name="Shah S."/>
            <person name="Dougan E. K."/>
            <person name="Thang M."/>
            <person name="Chan C."/>
        </authorList>
    </citation>
    <scope>NUCLEOTIDE SEQUENCE</scope>
</reference>
<feature type="domain" description="NPHP4 Ig-like" evidence="2">
    <location>
        <begin position="1597"/>
        <end position="1679"/>
    </location>
</feature>
<feature type="compositionally biased region" description="Low complexity" evidence="1">
    <location>
        <begin position="119"/>
        <end position="143"/>
    </location>
</feature>
<feature type="compositionally biased region" description="Low complexity" evidence="1">
    <location>
        <begin position="33"/>
        <end position="49"/>
    </location>
</feature>
<feature type="compositionally biased region" description="Basic residues" evidence="1">
    <location>
        <begin position="413"/>
        <end position="433"/>
    </location>
</feature>
<protein>
    <recommendedName>
        <fullName evidence="6">Nephrocystin-4</fullName>
    </recommendedName>
</protein>
<evidence type="ECO:0000313" key="4">
    <source>
        <dbReference type="EMBL" id="CAJ1394176.1"/>
    </source>
</evidence>
<feature type="compositionally biased region" description="Pro residues" evidence="1">
    <location>
        <begin position="94"/>
        <end position="118"/>
    </location>
</feature>
<dbReference type="InterPro" id="IPR058686">
    <property type="entry name" value="Ig_NPHP4_3rd"/>
</dbReference>
<gene>
    <name evidence="4" type="ORF">EVOR1521_LOCUS18899</name>
</gene>
<evidence type="ECO:0000313" key="5">
    <source>
        <dbReference type="Proteomes" id="UP001178507"/>
    </source>
</evidence>
<evidence type="ECO:0000256" key="1">
    <source>
        <dbReference type="SAM" id="MobiDB-lite"/>
    </source>
</evidence>
<feature type="compositionally biased region" description="Pro residues" evidence="1">
    <location>
        <begin position="205"/>
        <end position="230"/>
    </location>
</feature>
<feature type="region of interest" description="Disordered" evidence="1">
    <location>
        <begin position="1"/>
        <end position="236"/>
    </location>
</feature>
<dbReference type="GO" id="GO:0097730">
    <property type="term" value="C:non-motile cilium"/>
    <property type="evidence" value="ECO:0007669"/>
    <property type="project" value="InterPro"/>
</dbReference>
<keyword evidence="5" id="KW-1185">Reference proteome</keyword>
<dbReference type="Pfam" id="PF26015">
    <property type="entry name" value="Ig_NPH4_3rd"/>
    <property type="match status" value="1"/>
</dbReference>
<evidence type="ECO:0000259" key="3">
    <source>
        <dbReference type="Pfam" id="PF26186"/>
    </source>
</evidence>
<evidence type="ECO:0008006" key="6">
    <source>
        <dbReference type="Google" id="ProtNLM"/>
    </source>
</evidence>
<dbReference type="GO" id="GO:0005856">
    <property type="term" value="C:cytoskeleton"/>
    <property type="evidence" value="ECO:0007669"/>
    <property type="project" value="InterPro"/>
</dbReference>
<dbReference type="PANTHER" id="PTHR31043:SF3">
    <property type="entry name" value="NEPHROCYSTIN-4"/>
    <property type="match status" value="1"/>
</dbReference>
<name>A0AA36N8D0_9DINO</name>
<feature type="domain" description="NPHP4 C2-like" evidence="3">
    <location>
        <begin position="1055"/>
        <end position="1197"/>
    </location>
</feature>
<dbReference type="PANTHER" id="PTHR31043">
    <property type="entry name" value="NEPHROCYSTIN-4"/>
    <property type="match status" value="1"/>
</dbReference>
<accession>A0AA36N8D0</accession>
<feature type="region of interest" description="Disordered" evidence="1">
    <location>
        <begin position="1021"/>
        <end position="1047"/>
    </location>
</feature>
<feature type="compositionally biased region" description="Pro residues" evidence="1">
    <location>
        <begin position="1227"/>
        <end position="1243"/>
    </location>
</feature>
<feature type="region of interest" description="Disordered" evidence="1">
    <location>
        <begin position="393"/>
        <end position="448"/>
    </location>
</feature>
<dbReference type="InterPro" id="IPR058765">
    <property type="entry name" value="NPHP4_C2-like"/>
</dbReference>
<dbReference type="Pfam" id="PF26186">
    <property type="entry name" value="NPHP4_C2_3rd"/>
    <property type="match status" value="1"/>
</dbReference>